<feature type="domain" description="Tox-REase-9" evidence="2">
    <location>
        <begin position="30"/>
        <end position="111"/>
    </location>
</feature>
<accession>A0A7W3T0K5</accession>
<dbReference type="AlphaFoldDB" id="A0A7W3T0K5"/>
<protein>
    <recommendedName>
        <fullName evidence="2">Tox-REase-9 domain-containing protein</fullName>
    </recommendedName>
</protein>
<dbReference type="Proteomes" id="UP000530234">
    <property type="component" value="Unassembled WGS sequence"/>
</dbReference>
<evidence type="ECO:0000313" key="3">
    <source>
        <dbReference type="EMBL" id="MBB0228705.1"/>
    </source>
</evidence>
<evidence type="ECO:0000313" key="4">
    <source>
        <dbReference type="Proteomes" id="UP000530234"/>
    </source>
</evidence>
<organism evidence="3 4">
    <name type="scientific">Streptomyces calidiresistens</name>
    <dbReference type="NCBI Taxonomy" id="1485586"/>
    <lineage>
        <taxon>Bacteria</taxon>
        <taxon>Bacillati</taxon>
        <taxon>Actinomycetota</taxon>
        <taxon>Actinomycetes</taxon>
        <taxon>Kitasatosporales</taxon>
        <taxon>Streptomycetaceae</taxon>
        <taxon>Streptomyces</taxon>
    </lineage>
</organism>
<dbReference type="EMBL" id="VKHS01000046">
    <property type="protein sequence ID" value="MBB0228705.1"/>
    <property type="molecule type" value="Genomic_DNA"/>
</dbReference>
<feature type="region of interest" description="Disordered" evidence="1">
    <location>
        <begin position="1"/>
        <end position="36"/>
    </location>
</feature>
<name>A0A7W3T0K5_9ACTN</name>
<evidence type="ECO:0000256" key="1">
    <source>
        <dbReference type="SAM" id="MobiDB-lite"/>
    </source>
</evidence>
<sequence length="115" mass="12689">MLAGATPVLVHNSSCPRDAQGRFTSGENADSARGRLTHQNYRTALGDGYDYEVTLPSGRRPDAISWESRVVRELKSDAPSSMATGRRQLRGYVGELEEMTGQAWTGHLDIYKKFG</sequence>
<keyword evidence="4" id="KW-1185">Reference proteome</keyword>
<reference evidence="4" key="1">
    <citation type="submission" date="2019-10" db="EMBL/GenBank/DDBJ databases">
        <title>Streptomyces sp. nov., a novel actinobacterium isolated from alkaline environment.</title>
        <authorList>
            <person name="Golinska P."/>
        </authorList>
    </citation>
    <scope>NUCLEOTIDE SEQUENCE [LARGE SCALE GENOMIC DNA]</scope>
    <source>
        <strain evidence="4">DSM 42108</strain>
    </source>
</reference>
<evidence type="ECO:0000259" key="2">
    <source>
        <dbReference type="Pfam" id="PF15650"/>
    </source>
</evidence>
<comment type="caution">
    <text evidence="3">The sequence shown here is derived from an EMBL/GenBank/DDBJ whole genome shotgun (WGS) entry which is preliminary data.</text>
</comment>
<dbReference type="InterPro" id="IPR028902">
    <property type="entry name" value="Tox-REase-9_dom"/>
</dbReference>
<dbReference type="RefSeq" id="WP_369075285.1">
    <property type="nucleotide sequence ID" value="NZ_VKHS01000046.1"/>
</dbReference>
<gene>
    <name evidence="3" type="ORF">FOE67_04065</name>
</gene>
<dbReference type="Pfam" id="PF15650">
    <property type="entry name" value="Tox-REase-9"/>
    <property type="match status" value="1"/>
</dbReference>
<proteinExistence type="predicted"/>